<dbReference type="EMBL" id="JNBS01000642">
    <property type="protein sequence ID" value="OQS04301.1"/>
    <property type="molecule type" value="Genomic_DNA"/>
</dbReference>
<keyword evidence="2" id="KW-1185">Reference proteome</keyword>
<accession>A0A1W0A295</accession>
<dbReference type="InterPro" id="IPR052050">
    <property type="entry name" value="SecEffector_AnkRepeat"/>
</dbReference>
<proteinExistence type="predicted"/>
<dbReference type="Gene3D" id="1.25.40.20">
    <property type="entry name" value="Ankyrin repeat-containing domain"/>
    <property type="match status" value="1"/>
</dbReference>
<organism evidence="1 2">
    <name type="scientific">Thraustotheca clavata</name>
    <dbReference type="NCBI Taxonomy" id="74557"/>
    <lineage>
        <taxon>Eukaryota</taxon>
        <taxon>Sar</taxon>
        <taxon>Stramenopiles</taxon>
        <taxon>Oomycota</taxon>
        <taxon>Saprolegniomycetes</taxon>
        <taxon>Saprolegniales</taxon>
        <taxon>Achlyaceae</taxon>
        <taxon>Thraustotheca</taxon>
    </lineage>
</organism>
<reference evidence="1 2" key="1">
    <citation type="journal article" date="2014" name="Genome Biol. Evol.">
        <title>The secreted proteins of Achlya hypogyna and Thraustotheca clavata identify the ancestral oomycete secretome and reveal gene acquisitions by horizontal gene transfer.</title>
        <authorList>
            <person name="Misner I."/>
            <person name="Blouin N."/>
            <person name="Leonard G."/>
            <person name="Richards T.A."/>
            <person name="Lane C.E."/>
        </authorList>
    </citation>
    <scope>NUCLEOTIDE SEQUENCE [LARGE SCALE GENOMIC DNA]</scope>
    <source>
        <strain evidence="1 2">ATCC 34112</strain>
    </source>
</reference>
<evidence type="ECO:0000313" key="1">
    <source>
        <dbReference type="EMBL" id="OQS04301.1"/>
    </source>
</evidence>
<dbReference type="OrthoDB" id="70387at2759"/>
<dbReference type="SUPFAM" id="SSF140860">
    <property type="entry name" value="Pseudo ankyrin repeat-like"/>
    <property type="match status" value="1"/>
</dbReference>
<comment type="caution">
    <text evidence="1">The sequence shown here is derived from an EMBL/GenBank/DDBJ whole genome shotgun (WGS) entry which is preliminary data.</text>
</comment>
<protein>
    <submittedName>
        <fullName evidence="1">Uncharacterized protein</fullName>
    </submittedName>
</protein>
<evidence type="ECO:0000313" key="2">
    <source>
        <dbReference type="Proteomes" id="UP000243217"/>
    </source>
</evidence>
<dbReference type="Proteomes" id="UP000243217">
    <property type="component" value="Unassembled WGS sequence"/>
</dbReference>
<name>A0A1W0A295_9STRA</name>
<dbReference type="AlphaFoldDB" id="A0A1W0A295"/>
<dbReference type="InterPro" id="IPR036770">
    <property type="entry name" value="Ankyrin_rpt-contain_sf"/>
</dbReference>
<sequence length="198" mass="22196">MSTEATATSTHSVENINQVIPSVALELALKECHDMIVSKSNSDTGILTRPKYFRGYTLTRLICRGKVDLALEMLALYPQGEIEIPNTTTDLYYFTIDNAARAHSLELLKLLHQRSLGLCSVNAMDTAATIGYLEMVRFLHENRTEGCSRRAFKMAKKFRHHKVLAYLEVNQTEGKKVKAPVRQSDVYSGVLLLSCSVQ</sequence>
<dbReference type="PANTHER" id="PTHR46586:SF3">
    <property type="entry name" value="ANKYRIN REPEAT-CONTAINING PROTEIN"/>
    <property type="match status" value="1"/>
</dbReference>
<dbReference type="PANTHER" id="PTHR46586">
    <property type="entry name" value="ANKYRIN REPEAT-CONTAINING PROTEIN"/>
    <property type="match status" value="1"/>
</dbReference>
<dbReference type="STRING" id="74557.A0A1W0A295"/>
<gene>
    <name evidence="1" type="ORF">THRCLA_03453</name>
</gene>